<dbReference type="AlphaFoldDB" id="A0AAW0ASW5"/>
<protein>
    <submittedName>
        <fullName evidence="1">Uncharacterized protein</fullName>
    </submittedName>
</protein>
<organism evidence="1 2">
    <name type="scientific">Paramarasmius palmivorus</name>
    <dbReference type="NCBI Taxonomy" id="297713"/>
    <lineage>
        <taxon>Eukaryota</taxon>
        <taxon>Fungi</taxon>
        <taxon>Dikarya</taxon>
        <taxon>Basidiomycota</taxon>
        <taxon>Agaricomycotina</taxon>
        <taxon>Agaricomycetes</taxon>
        <taxon>Agaricomycetidae</taxon>
        <taxon>Agaricales</taxon>
        <taxon>Marasmiineae</taxon>
        <taxon>Marasmiaceae</taxon>
        <taxon>Paramarasmius</taxon>
    </lineage>
</organism>
<comment type="caution">
    <text evidence="1">The sequence shown here is derived from an EMBL/GenBank/DDBJ whole genome shotgun (WGS) entry which is preliminary data.</text>
</comment>
<sequence>MDTDDTEKGDDTYQSFVNLVEDGYLGFINISGTLCMVQGFDQRKKEGTAERHGNTFDVSVSSGNGSLLA</sequence>
<name>A0AAW0ASW5_9AGAR</name>
<keyword evidence="2" id="KW-1185">Reference proteome</keyword>
<proteinExistence type="predicted"/>
<gene>
    <name evidence="1" type="ORF">VNI00_018989</name>
</gene>
<evidence type="ECO:0000313" key="1">
    <source>
        <dbReference type="EMBL" id="KAK7015927.1"/>
    </source>
</evidence>
<evidence type="ECO:0000313" key="2">
    <source>
        <dbReference type="Proteomes" id="UP001383192"/>
    </source>
</evidence>
<dbReference type="EMBL" id="JAYKXP010000298">
    <property type="protein sequence ID" value="KAK7015927.1"/>
    <property type="molecule type" value="Genomic_DNA"/>
</dbReference>
<dbReference type="Proteomes" id="UP001383192">
    <property type="component" value="Unassembled WGS sequence"/>
</dbReference>
<reference evidence="1 2" key="1">
    <citation type="submission" date="2024-01" db="EMBL/GenBank/DDBJ databases">
        <title>A draft genome for a cacao thread blight-causing isolate of Paramarasmius palmivorus.</title>
        <authorList>
            <person name="Baruah I.K."/>
            <person name="Bukari Y."/>
            <person name="Amoako-Attah I."/>
            <person name="Meinhardt L.W."/>
            <person name="Bailey B.A."/>
            <person name="Cohen S.P."/>
        </authorList>
    </citation>
    <scope>NUCLEOTIDE SEQUENCE [LARGE SCALE GENOMIC DNA]</scope>
    <source>
        <strain evidence="1 2">GH-12</strain>
    </source>
</reference>
<accession>A0AAW0ASW5</accession>